<accession>A0A543DKE1</accession>
<proteinExistence type="predicted"/>
<dbReference type="Pfam" id="PF10979">
    <property type="entry name" value="DUF2786"/>
    <property type="match status" value="1"/>
</dbReference>
<dbReference type="OrthoDB" id="5145833at2"/>
<comment type="caution">
    <text evidence="4">The sequence shown here is derived from an EMBL/GenBank/DDBJ whole genome shotgun (WGS) entry which is preliminary data.</text>
</comment>
<dbReference type="InterPro" id="IPR055592">
    <property type="entry name" value="DUF7168"/>
</dbReference>
<dbReference type="RefSeq" id="WP_142058212.1">
    <property type="nucleotide sequence ID" value="NZ_VFPA01000003.1"/>
</dbReference>
<evidence type="ECO:0000259" key="2">
    <source>
        <dbReference type="Pfam" id="PF10979"/>
    </source>
</evidence>
<organism evidence="4 5">
    <name type="scientific">Pseudonocardia kunmingensis</name>
    <dbReference type="NCBI Taxonomy" id="630975"/>
    <lineage>
        <taxon>Bacteria</taxon>
        <taxon>Bacillati</taxon>
        <taxon>Actinomycetota</taxon>
        <taxon>Actinomycetes</taxon>
        <taxon>Pseudonocardiales</taxon>
        <taxon>Pseudonocardiaceae</taxon>
        <taxon>Pseudonocardia</taxon>
    </lineage>
</organism>
<evidence type="ECO:0000259" key="3">
    <source>
        <dbReference type="Pfam" id="PF23771"/>
    </source>
</evidence>
<reference evidence="4 5" key="1">
    <citation type="submission" date="2019-06" db="EMBL/GenBank/DDBJ databases">
        <title>Sequencing the genomes of 1000 actinobacteria strains.</title>
        <authorList>
            <person name="Klenk H.-P."/>
        </authorList>
    </citation>
    <scope>NUCLEOTIDE SEQUENCE [LARGE SCALE GENOMIC DNA]</scope>
    <source>
        <strain evidence="4 5">DSM 45301</strain>
    </source>
</reference>
<gene>
    <name evidence="4" type="ORF">FB558_5573</name>
</gene>
<dbReference type="AlphaFoldDB" id="A0A543DKE1"/>
<feature type="region of interest" description="Disordered" evidence="1">
    <location>
        <begin position="225"/>
        <end position="245"/>
    </location>
</feature>
<evidence type="ECO:0000313" key="5">
    <source>
        <dbReference type="Proteomes" id="UP000315677"/>
    </source>
</evidence>
<protein>
    <submittedName>
        <fullName evidence="4">Uncharacterized protein DUF2786</fullName>
    </submittedName>
</protein>
<feature type="domain" description="DUF2786" evidence="2">
    <location>
        <begin position="11"/>
        <end position="44"/>
    </location>
</feature>
<evidence type="ECO:0000256" key="1">
    <source>
        <dbReference type="SAM" id="MobiDB-lite"/>
    </source>
</evidence>
<dbReference type="EMBL" id="VFPA01000003">
    <property type="protein sequence ID" value="TQM09800.1"/>
    <property type="molecule type" value="Genomic_DNA"/>
</dbReference>
<dbReference type="InterPro" id="IPR024498">
    <property type="entry name" value="DUF2786"/>
</dbReference>
<keyword evidence="5" id="KW-1185">Reference proteome</keyword>
<sequence length="245" mass="25942">MDAAEQKLEVIRKLLAKAERAATPGEADAYNTKAAELMARHGVDSAMLAAAGGNVADRIGERRIALTDPYSTEKAGLAGSIAGAMGCRAVRHLGRGRGQTAAVTVMGFESDLSRVELVFTSLLLQASRAVVRQRPPAWTGESTAAFRRTWLAGFTVEVSRRLEDAQKGAVAQHDAAAASGTASAALVLADRRTLVEHAFQERFANLRAGRSRRLSGSGYSAGVEAGRRADVGQPRMSGARRALDR</sequence>
<feature type="domain" description="DUF7168" evidence="3">
    <location>
        <begin position="74"/>
        <end position="182"/>
    </location>
</feature>
<evidence type="ECO:0000313" key="4">
    <source>
        <dbReference type="EMBL" id="TQM09800.1"/>
    </source>
</evidence>
<dbReference type="Pfam" id="PF23771">
    <property type="entry name" value="DUF7168"/>
    <property type="match status" value="1"/>
</dbReference>
<name>A0A543DKE1_9PSEU</name>
<dbReference type="Proteomes" id="UP000315677">
    <property type="component" value="Unassembled WGS sequence"/>
</dbReference>